<dbReference type="InterPro" id="IPR036237">
    <property type="entry name" value="Xyl_isomerase-like_sf"/>
</dbReference>
<accession>A0A1H7TQ98</accession>
<evidence type="ECO:0000256" key="4">
    <source>
        <dbReference type="ARBA" id="ARBA00022769"/>
    </source>
</evidence>
<evidence type="ECO:0000313" key="11">
    <source>
        <dbReference type="Proteomes" id="UP000321425"/>
    </source>
</evidence>
<reference evidence="8 11" key="2">
    <citation type="submission" date="2019-07" db="EMBL/GenBank/DDBJ databases">
        <title>Whole genome shotgun sequence of Alkalibacterium putridalgicola NBRC 103243.</title>
        <authorList>
            <person name="Hosoyama A."/>
            <person name="Uohara A."/>
            <person name="Ohji S."/>
            <person name="Ichikawa N."/>
        </authorList>
    </citation>
    <scope>NUCLEOTIDE SEQUENCE [LARGE SCALE GENOMIC DNA]</scope>
    <source>
        <strain evidence="8 11">NBRC 103243</strain>
    </source>
</reference>
<dbReference type="PANTHER" id="PTHR31290">
    <property type="entry name" value="UV-DAMAGE ENDONUCLEASE"/>
    <property type="match status" value="1"/>
</dbReference>
<dbReference type="Pfam" id="PF03851">
    <property type="entry name" value="UvdE"/>
    <property type="match status" value="1"/>
</dbReference>
<keyword evidence="5" id="KW-0378">Hydrolase</keyword>
<evidence type="ECO:0000313" key="8">
    <source>
        <dbReference type="EMBL" id="GEK88198.1"/>
    </source>
</evidence>
<keyword evidence="6" id="KW-0234">DNA repair</keyword>
<dbReference type="EMBL" id="FOBL01000013">
    <property type="protein sequence ID" value="SEL86037.1"/>
    <property type="molecule type" value="Genomic_DNA"/>
</dbReference>
<dbReference type="GO" id="GO:0004519">
    <property type="term" value="F:endonuclease activity"/>
    <property type="evidence" value="ECO:0007669"/>
    <property type="project" value="UniProtKB-KW"/>
</dbReference>
<dbReference type="GO" id="GO:0009411">
    <property type="term" value="P:response to UV"/>
    <property type="evidence" value="ECO:0007669"/>
    <property type="project" value="InterPro"/>
</dbReference>
<keyword evidence="11" id="KW-1185">Reference proteome</keyword>
<dbReference type="Gene3D" id="3.20.20.150">
    <property type="entry name" value="Divalent-metal-dependent TIM barrel enzymes"/>
    <property type="match status" value="1"/>
</dbReference>
<feature type="domain" description="DUF1722" evidence="7">
    <location>
        <begin position="309"/>
        <end position="418"/>
    </location>
</feature>
<evidence type="ECO:0000313" key="10">
    <source>
        <dbReference type="Proteomes" id="UP000198548"/>
    </source>
</evidence>
<dbReference type="STRING" id="426703.SAMN04488100_11338"/>
<dbReference type="InterPro" id="IPR004601">
    <property type="entry name" value="UvdE"/>
</dbReference>
<keyword evidence="3" id="KW-0227">DNA damage</keyword>
<dbReference type="SUPFAM" id="SSF51658">
    <property type="entry name" value="Xylose isomerase-like"/>
    <property type="match status" value="1"/>
</dbReference>
<dbReference type="Proteomes" id="UP000321425">
    <property type="component" value="Unassembled WGS sequence"/>
</dbReference>
<evidence type="ECO:0000256" key="2">
    <source>
        <dbReference type="ARBA" id="ARBA00022759"/>
    </source>
</evidence>
<organism evidence="9 10">
    <name type="scientific">Alkalibacterium putridalgicola</name>
    <dbReference type="NCBI Taxonomy" id="426703"/>
    <lineage>
        <taxon>Bacteria</taxon>
        <taxon>Bacillati</taxon>
        <taxon>Bacillota</taxon>
        <taxon>Bacilli</taxon>
        <taxon>Lactobacillales</taxon>
        <taxon>Carnobacteriaceae</taxon>
        <taxon>Alkalibacterium</taxon>
    </lineage>
</organism>
<sequence>MSIGYACLTKGVPEANYKTCRKSNATNENLISLIEHNLNVLERMIDYNHQEGIRLFRISSDIIPFGSDFLVNDLDWTKLFEVSFTQIGEKIKRYGIRVSMHPGQYTVLNSPRKEVVDRAIDDLTYHTLFLNALGVDAESKLILHVGGVYGDKSSAMDRFAVVYEQLDNRIKERLIIENDDRSYTIEDVLSLSRRTGAPVVYDNLHHRLNNDGELYSDAYWINKAKKTWHKKDGRPKVHYSQQQLNGREGAHSQFIRIDEFMAFYEEVKPCDVDIMLEVKDKNLSAVKCHLATTTEPKIKDLEKEWSRYKYTVLERSPEIYASIRNLLKDKSSYPVIQFYRLIEAALSQDIDMNKAINSLDHVWGYLNKQATAKEKERYRKYKADILEEPMNLDRVKRFLYKLALKYNEAYLLGSLYFEL</sequence>
<name>A0A1H7TQ98_9LACT</name>
<dbReference type="OrthoDB" id="9782576at2"/>
<dbReference type="PANTHER" id="PTHR31290:SF5">
    <property type="entry name" value="UV-DAMAGE ENDONUCLEASE"/>
    <property type="match status" value="1"/>
</dbReference>
<dbReference type="EMBL" id="BJUX01000002">
    <property type="protein sequence ID" value="GEK88198.1"/>
    <property type="molecule type" value="Genomic_DNA"/>
</dbReference>
<dbReference type="Proteomes" id="UP000198548">
    <property type="component" value="Unassembled WGS sequence"/>
</dbReference>
<dbReference type="Pfam" id="PF08349">
    <property type="entry name" value="DUF1722"/>
    <property type="match status" value="1"/>
</dbReference>
<dbReference type="RefSeq" id="WP_091488007.1">
    <property type="nucleotide sequence ID" value="NZ_BJUX01000002.1"/>
</dbReference>
<evidence type="ECO:0000259" key="7">
    <source>
        <dbReference type="Pfam" id="PF08349"/>
    </source>
</evidence>
<dbReference type="InterPro" id="IPR013560">
    <property type="entry name" value="DUF1722"/>
</dbReference>
<keyword evidence="1" id="KW-0540">Nuclease</keyword>
<evidence type="ECO:0000313" key="9">
    <source>
        <dbReference type="EMBL" id="SEL86037.1"/>
    </source>
</evidence>
<reference evidence="9 10" key="1">
    <citation type="submission" date="2016-10" db="EMBL/GenBank/DDBJ databases">
        <authorList>
            <person name="de Groot N.N."/>
        </authorList>
    </citation>
    <scope>NUCLEOTIDE SEQUENCE [LARGE SCALE GENOMIC DNA]</scope>
    <source>
        <strain evidence="9 10">DSM 19182</strain>
    </source>
</reference>
<evidence type="ECO:0000256" key="3">
    <source>
        <dbReference type="ARBA" id="ARBA00022763"/>
    </source>
</evidence>
<gene>
    <name evidence="8" type="ORF">APU01nite_02370</name>
    <name evidence="9" type="ORF">SAMN04488100_11338</name>
</gene>
<dbReference type="AlphaFoldDB" id="A0A1H7TQ98"/>
<protein>
    <submittedName>
        <fullName evidence="9">UV-damage endonuclease</fullName>
    </submittedName>
</protein>
<dbReference type="GO" id="GO:0016787">
    <property type="term" value="F:hydrolase activity"/>
    <property type="evidence" value="ECO:0007669"/>
    <property type="project" value="UniProtKB-KW"/>
</dbReference>
<dbReference type="GO" id="GO:0006289">
    <property type="term" value="P:nucleotide-excision repair"/>
    <property type="evidence" value="ECO:0007669"/>
    <property type="project" value="InterPro"/>
</dbReference>
<keyword evidence="4" id="KW-0228">DNA excision</keyword>
<proteinExistence type="predicted"/>
<evidence type="ECO:0000256" key="6">
    <source>
        <dbReference type="ARBA" id="ARBA00023204"/>
    </source>
</evidence>
<dbReference type="NCBIfam" id="TIGR00629">
    <property type="entry name" value="uvde"/>
    <property type="match status" value="1"/>
</dbReference>
<evidence type="ECO:0000256" key="5">
    <source>
        <dbReference type="ARBA" id="ARBA00022801"/>
    </source>
</evidence>
<evidence type="ECO:0000256" key="1">
    <source>
        <dbReference type="ARBA" id="ARBA00022722"/>
    </source>
</evidence>
<keyword evidence="2 9" id="KW-0255">Endonuclease</keyword>